<dbReference type="InterPro" id="IPR040309">
    <property type="entry name" value="Naf1"/>
</dbReference>
<dbReference type="Gene3D" id="2.40.10.230">
    <property type="entry name" value="Probable tRNA pseudouridine synthase domain"/>
    <property type="match status" value="1"/>
</dbReference>
<evidence type="ECO:0000256" key="7">
    <source>
        <dbReference type="ARBA" id="ARBA00022884"/>
    </source>
</evidence>
<feature type="region of interest" description="Disordered" evidence="9">
    <location>
        <begin position="501"/>
        <end position="558"/>
    </location>
</feature>
<evidence type="ECO:0000256" key="6">
    <source>
        <dbReference type="ARBA" id="ARBA00022553"/>
    </source>
</evidence>
<dbReference type="InterPro" id="IPR007504">
    <property type="entry name" value="H/ACA_rnp_Gar1/Naf1"/>
</dbReference>
<feature type="compositionally biased region" description="Low complexity" evidence="9">
    <location>
        <begin position="42"/>
        <end position="59"/>
    </location>
</feature>
<comment type="subcellular location">
    <subcellularLocation>
        <location evidence="1">Nucleus</location>
    </subcellularLocation>
</comment>
<dbReference type="EMBL" id="LATX01002393">
    <property type="protein sequence ID" value="KTB30196.1"/>
    <property type="molecule type" value="Genomic_DNA"/>
</dbReference>
<evidence type="ECO:0000256" key="9">
    <source>
        <dbReference type="SAM" id="MobiDB-lite"/>
    </source>
</evidence>
<keyword evidence="6" id="KW-0597">Phosphoprotein</keyword>
<evidence type="ECO:0000256" key="4">
    <source>
        <dbReference type="ARBA" id="ARBA00022517"/>
    </source>
</evidence>
<dbReference type="AlphaFoldDB" id="A0A0W0F1S4"/>
<feature type="compositionally biased region" description="Basic residues" evidence="9">
    <location>
        <begin position="404"/>
        <end position="415"/>
    </location>
</feature>
<feature type="compositionally biased region" description="Polar residues" evidence="9">
    <location>
        <begin position="545"/>
        <end position="558"/>
    </location>
</feature>
<evidence type="ECO:0000313" key="10">
    <source>
        <dbReference type="EMBL" id="KTB30196.1"/>
    </source>
</evidence>
<feature type="compositionally biased region" description="Low complexity" evidence="9">
    <location>
        <begin position="512"/>
        <end position="531"/>
    </location>
</feature>
<name>A0A0W0F1S4_MONRR</name>
<dbReference type="GO" id="GO:0006364">
    <property type="term" value="P:rRNA processing"/>
    <property type="evidence" value="ECO:0007669"/>
    <property type="project" value="UniProtKB-KW"/>
</dbReference>
<dbReference type="PANTHER" id="PTHR31633">
    <property type="entry name" value="H/ACA RIBONUCLEOPROTEIN COMPLEX NON-CORE SUBUNIT NAF1"/>
    <property type="match status" value="1"/>
</dbReference>
<keyword evidence="8" id="KW-0539">Nucleus</keyword>
<evidence type="ECO:0000256" key="2">
    <source>
        <dbReference type="ARBA" id="ARBA00009801"/>
    </source>
</evidence>
<dbReference type="Proteomes" id="UP000054988">
    <property type="component" value="Unassembled WGS sequence"/>
</dbReference>
<keyword evidence="7" id="KW-0694">RNA-binding</keyword>
<accession>A0A0W0F1S4</accession>
<proteinExistence type="inferred from homology"/>
<dbReference type="GO" id="GO:0005634">
    <property type="term" value="C:nucleus"/>
    <property type="evidence" value="ECO:0007669"/>
    <property type="project" value="UniProtKB-SubCell"/>
</dbReference>
<feature type="region of interest" description="Disordered" evidence="9">
    <location>
        <begin position="261"/>
        <end position="322"/>
    </location>
</feature>
<dbReference type="InterPro" id="IPR038664">
    <property type="entry name" value="Gar1/Naf1_Cbf5-bd_sf"/>
</dbReference>
<dbReference type="GO" id="GO:0001522">
    <property type="term" value="P:pseudouridine synthesis"/>
    <property type="evidence" value="ECO:0007669"/>
    <property type="project" value="InterPro"/>
</dbReference>
<dbReference type="GO" id="GO:0000493">
    <property type="term" value="P:box H/ACA snoRNP assembly"/>
    <property type="evidence" value="ECO:0007669"/>
    <property type="project" value="InterPro"/>
</dbReference>
<protein>
    <recommendedName>
        <fullName evidence="3">H/ACA ribonucleoprotein complex non-core subunit NAF1</fullName>
    </recommendedName>
</protein>
<dbReference type="GO" id="GO:0003723">
    <property type="term" value="F:RNA binding"/>
    <property type="evidence" value="ECO:0007669"/>
    <property type="project" value="UniProtKB-KW"/>
</dbReference>
<sequence>MDGIFKVPSDVPQDLLLIQSFVGVDDPVKQYRDLNVSRPSPIDSSSSSSDSIDSSSSELGSEDEIEDELLLKVEKGTQASDSGSESDSSSSSDELDNGGKRTQHKDMSEIKDEDMDADEEDSGPSAATQSYFRTKNEVTEAIINIPDIEEVGGNERLEKVGEVMNIVDDVVIVKGLPSEIANRGSEKALDTDTLLVFEDRKVLGYIYETFGPTTQPMYQVRFNSTYPLDSEKVRVTRNVFHVPDRSNFVFARRIAAMKGSDASNMNDEEPADHELDFSDDEAEAEFKRNLKKKRAGSRTSSVAAASRQSTPTPSQIRDQDLNDDYTMGRSAFAEFGPYDADYSDVAPSRPAPKPYDDPYSDEFSGLSSTSIPPSGEFPAASTSGTLANETRAGRNRPDQERGSRGRGRGRGRGSRRSTGGHNHLDSQMSLGTRHEVPGNLAYPTQPYQNPQYPQWPPYQANSGMEFHGGTAFQQPFVQPHINPRFASQFGMPFGFGQMQRHDVHSGYTPQFTGSMSQPPSSGQSPTQFQFPWANDWSVHGGAGQTDPSGQNSQQRPQS</sequence>
<feature type="region of interest" description="Disordered" evidence="9">
    <location>
        <begin position="338"/>
        <end position="448"/>
    </location>
</feature>
<feature type="region of interest" description="Disordered" evidence="9">
    <location>
        <begin position="32"/>
        <end position="131"/>
    </location>
</feature>
<dbReference type="GO" id="GO:0005732">
    <property type="term" value="C:sno(s)RNA-containing ribonucleoprotein complex"/>
    <property type="evidence" value="ECO:0007669"/>
    <property type="project" value="InterPro"/>
</dbReference>
<evidence type="ECO:0000256" key="1">
    <source>
        <dbReference type="ARBA" id="ARBA00004123"/>
    </source>
</evidence>
<organism evidence="10 11">
    <name type="scientific">Moniliophthora roreri</name>
    <name type="common">Frosty pod rot fungus</name>
    <name type="synonym">Monilia roreri</name>
    <dbReference type="NCBI Taxonomy" id="221103"/>
    <lineage>
        <taxon>Eukaryota</taxon>
        <taxon>Fungi</taxon>
        <taxon>Dikarya</taxon>
        <taxon>Basidiomycota</taxon>
        <taxon>Agaricomycotina</taxon>
        <taxon>Agaricomycetes</taxon>
        <taxon>Agaricomycetidae</taxon>
        <taxon>Agaricales</taxon>
        <taxon>Marasmiineae</taxon>
        <taxon>Marasmiaceae</taxon>
        <taxon>Moniliophthora</taxon>
    </lineage>
</organism>
<feature type="compositionally biased region" description="Basic and acidic residues" evidence="9">
    <location>
        <begin position="391"/>
        <end position="403"/>
    </location>
</feature>
<dbReference type="Pfam" id="PF04410">
    <property type="entry name" value="Gar1"/>
    <property type="match status" value="1"/>
</dbReference>
<feature type="compositionally biased region" description="Low complexity" evidence="9">
    <location>
        <begin position="80"/>
        <end position="92"/>
    </location>
</feature>
<comment type="similarity">
    <text evidence="2">Belongs to the NAF1 family.</text>
</comment>
<feature type="compositionally biased region" description="Acidic residues" evidence="9">
    <location>
        <begin position="111"/>
        <end position="122"/>
    </location>
</feature>
<comment type="caution">
    <text evidence="10">The sequence shown here is derived from an EMBL/GenBank/DDBJ whole genome shotgun (WGS) entry which is preliminary data.</text>
</comment>
<feature type="compositionally biased region" description="Acidic residues" evidence="9">
    <location>
        <begin position="266"/>
        <end position="283"/>
    </location>
</feature>
<dbReference type="SUPFAM" id="SSF50447">
    <property type="entry name" value="Translation proteins"/>
    <property type="match status" value="1"/>
</dbReference>
<evidence type="ECO:0000256" key="8">
    <source>
        <dbReference type="ARBA" id="ARBA00023242"/>
    </source>
</evidence>
<evidence type="ECO:0000313" key="11">
    <source>
        <dbReference type="Proteomes" id="UP000054988"/>
    </source>
</evidence>
<dbReference type="PANTHER" id="PTHR31633:SF1">
    <property type="entry name" value="H_ACA RIBONUCLEOPROTEIN COMPLEX NON-CORE SUBUNIT NAF1"/>
    <property type="match status" value="1"/>
</dbReference>
<keyword evidence="5" id="KW-0698">rRNA processing</keyword>
<evidence type="ECO:0000256" key="5">
    <source>
        <dbReference type="ARBA" id="ARBA00022552"/>
    </source>
</evidence>
<dbReference type="InterPro" id="IPR009000">
    <property type="entry name" value="Transl_B-barrel_sf"/>
</dbReference>
<dbReference type="eggNOG" id="KOG2236">
    <property type="taxonomic scope" value="Eukaryota"/>
</dbReference>
<evidence type="ECO:0000256" key="3">
    <source>
        <dbReference type="ARBA" id="ARBA00021438"/>
    </source>
</evidence>
<keyword evidence="4" id="KW-0690">Ribosome biogenesis</keyword>
<feature type="compositionally biased region" description="Polar residues" evidence="9">
    <location>
        <begin position="297"/>
        <end position="316"/>
    </location>
</feature>
<gene>
    <name evidence="10" type="ORF">WG66_17210</name>
</gene>
<reference evidence="10 11" key="1">
    <citation type="submission" date="2015-12" db="EMBL/GenBank/DDBJ databases">
        <title>Draft genome sequence of Moniliophthora roreri, the causal agent of frosty pod rot of cacao.</title>
        <authorList>
            <person name="Aime M.C."/>
            <person name="Diaz-Valderrama J.R."/>
            <person name="Kijpornyongpan T."/>
            <person name="Phillips-Mora W."/>
        </authorList>
    </citation>
    <scope>NUCLEOTIDE SEQUENCE [LARGE SCALE GENOMIC DNA]</scope>
    <source>
        <strain evidence="10 11">MCA 2952</strain>
    </source>
</reference>